<gene>
    <name evidence="8" type="ORF">GC105_12220</name>
</gene>
<sequence>MSEIVTKNTSIKEKIKWAIVILVPIIIMFIPTTETFTPELRKYAAITLTSIILFVLNIIPTAVTAMGLMILYVIFNVVPGEVAFGAWTNFIPWMVLGGFLLANVLDRIGLLNRIAYWSIMKTGGTYFGIIAGLGLGGIILNVLAPGRVYVAFAALGYGICKALNLKVSKESGGIMLAAFISSWFPTFFLYNSNFATIQGLGAAVTDVTVTYVQYLYHNIPYVIWYFVLLFLLAKLTKPKEKIDIKDFVTIEYTKLGKITKPEIQGAIGAIILVIFLLTANVHKINIGWGFALIPLLYYVPGLKIGTVEDMQKINYQMVIFVTGALSIGQAASALGLGTLIANALLPILVGKSPYFVFAAIWVTVVISKFFLTPLAVYATLTVPLTEIALNLNIDPLPVYYAMNVATSEIILPYQWALVLIFTGYGMISTKDFVKLWGMKMALSIIFLLAIAVPYWMLIGLI</sequence>
<evidence type="ECO:0000259" key="7">
    <source>
        <dbReference type="Pfam" id="PF03600"/>
    </source>
</evidence>
<evidence type="ECO:0000313" key="9">
    <source>
        <dbReference type="Proteomes" id="UP000440004"/>
    </source>
</evidence>
<dbReference type="AlphaFoldDB" id="A0A6A7KAX7"/>
<keyword evidence="3 6" id="KW-0812">Transmembrane</keyword>
<name>A0A6A7KAX7_9FIRM</name>
<dbReference type="Proteomes" id="UP000440004">
    <property type="component" value="Unassembled WGS sequence"/>
</dbReference>
<feature type="transmembrane region" description="Helical" evidence="6">
    <location>
        <begin position="86"/>
        <end position="105"/>
    </location>
</feature>
<feature type="transmembrane region" description="Helical" evidence="6">
    <location>
        <begin position="43"/>
        <end position="74"/>
    </location>
</feature>
<dbReference type="InterPro" id="IPR004680">
    <property type="entry name" value="Cit_transptr-like_dom"/>
</dbReference>
<organism evidence="8 9">
    <name type="scientific">Alkalibaculum sporogenes</name>
    <dbReference type="NCBI Taxonomy" id="2655001"/>
    <lineage>
        <taxon>Bacteria</taxon>
        <taxon>Bacillati</taxon>
        <taxon>Bacillota</taxon>
        <taxon>Clostridia</taxon>
        <taxon>Eubacteriales</taxon>
        <taxon>Eubacteriaceae</taxon>
        <taxon>Alkalibaculum</taxon>
    </lineage>
</organism>
<dbReference type="GO" id="GO:0022857">
    <property type="term" value="F:transmembrane transporter activity"/>
    <property type="evidence" value="ECO:0007669"/>
    <property type="project" value="TreeGrafter"/>
</dbReference>
<proteinExistence type="predicted"/>
<keyword evidence="2" id="KW-0813">Transport</keyword>
<feature type="transmembrane region" description="Helical" evidence="6">
    <location>
        <begin position="214"/>
        <end position="233"/>
    </location>
</feature>
<dbReference type="Pfam" id="PF03600">
    <property type="entry name" value="CitMHS"/>
    <property type="match status" value="1"/>
</dbReference>
<feature type="transmembrane region" description="Helical" evidence="6">
    <location>
        <begin position="436"/>
        <end position="458"/>
    </location>
</feature>
<evidence type="ECO:0000313" key="8">
    <source>
        <dbReference type="EMBL" id="MPW26554.1"/>
    </source>
</evidence>
<feature type="transmembrane region" description="Helical" evidence="6">
    <location>
        <begin position="126"/>
        <end position="143"/>
    </location>
</feature>
<protein>
    <submittedName>
        <fullName evidence="8">SLC13 family permease</fullName>
    </submittedName>
</protein>
<feature type="transmembrane region" description="Helical" evidence="6">
    <location>
        <begin position="317"/>
        <end position="342"/>
    </location>
</feature>
<evidence type="ECO:0000256" key="1">
    <source>
        <dbReference type="ARBA" id="ARBA00004141"/>
    </source>
</evidence>
<comment type="subcellular location">
    <subcellularLocation>
        <location evidence="1">Membrane</location>
        <topology evidence="1">Multi-pass membrane protein</topology>
    </subcellularLocation>
</comment>
<evidence type="ECO:0000256" key="2">
    <source>
        <dbReference type="ARBA" id="ARBA00022448"/>
    </source>
</evidence>
<feature type="domain" description="Citrate transporter-like" evidence="7">
    <location>
        <begin position="51"/>
        <end position="404"/>
    </location>
</feature>
<dbReference type="RefSeq" id="WP_152805174.1">
    <property type="nucleotide sequence ID" value="NZ_WHNX01000020.1"/>
</dbReference>
<evidence type="ECO:0000256" key="4">
    <source>
        <dbReference type="ARBA" id="ARBA00022989"/>
    </source>
</evidence>
<evidence type="ECO:0000256" key="5">
    <source>
        <dbReference type="ARBA" id="ARBA00023136"/>
    </source>
</evidence>
<comment type="caution">
    <text evidence="8">The sequence shown here is derived from an EMBL/GenBank/DDBJ whole genome shotgun (WGS) entry which is preliminary data.</text>
</comment>
<feature type="transmembrane region" description="Helical" evidence="6">
    <location>
        <begin position="174"/>
        <end position="194"/>
    </location>
</feature>
<dbReference type="PANTHER" id="PTHR10283">
    <property type="entry name" value="SOLUTE CARRIER FAMILY 13 MEMBER"/>
    <property type="match status" value="1"/>
</dbReference>
<feature type="transmembrane region" description="Helical" evidence="6">
    <location>
        <begin position="398"/>
        <end position="424"/>
    </location>
</feature>
<evidence type="ECO:0000256" key="3">
    <source>
        <dbReference type="ARBA" id="ARBA00022692"/>
    </source>
</evidence>
<keyword evidence="4 6" id="KW-1133">Transmembrane helix</keyword>
<keyword evidence="5 6" id="KW-0472">Membrane</keyword>
<reference evidence="8 9" key="1">
    <citation type="submission" date="2019-10" db="EMBL/GenBank/DDBJ databases">
        <title>Alkalibaculum tamaniensis sp.nov., a new alkaliphilic acetogen, isolated on methoxylated aromatics from a mud volcano.</title>
        <authorList>
            <person name="Khomyakova M.A."/>
            <person name="Merkel A.Y."/>
            <person name="Bonch-Osmolovskaya E.A."/>
            <person name="Slobodkin A.I."/>
        </authorList>
    </citation>
    <scope>NUCLEOTIDE SEQUENCE [LARGE SCALE GENOMIC DNA]</scope>
    <source>
        <strain evidence="8 9">M08DMB</strain>
    </source>
</reference>
<feature type="transmembrane region" description="Helical" evidence="6">
    <location>
        <begin position="15"/>
        <end position="31"/>
    </location>
</feature>
<evidence type="ECO:0000256" key="6">
    <source>
        <dbReference type="SAM" id="Phobius"/>
    </source>
</evidence>
<feature type="transmembrane region" description="Helical" evidence="6">
    <location>
        <begin position="354"/>
        <end position="378"/>
    </location>
</feature>
<keyword evidence="9" id="KW-1185">Reference proteome</keyword>
<accession>A0A6A7KAX7</accession>
<dbReference type="GO" id="GO:0005886">
    <property type="term" value="C:plasma membrane"/>
    <property type="evidence" value="ECO:0007669"/>
    <property type="project" value="TreeGrafter"/>
</dbReference>
<feature type="transmembrane region" description="Helical" evidence="6">
    <location>
        <begin position="267"/>
        <end position="297"/>
    </location>
</feature>
<dbReference type="EMBL" id="WHNX01000020">
    <property type="protein sequence ID" value="MPW26554.1"/>
    <property type="molecule type" value="Genomic_DNA"/>
</dbReference>